<dbReference type="AlphaFoldDB" id="A0A7S2XBZ6"/>
<sequence>MGALCSPRMGSGCKTVLVTGASGYLGMFVVDGLVKANSYKYGCSSTAEKRYNIIAATGSVNPKDAVPAGVQGVQIDGTSVKSIKEVLSKYKPTVIVNCMALSNPGACKDKPELAEAINSCASLVTAIKDIVPTALLIHLSTDQVYSGNIKAGDLHTNNYPTKPLNKYGTTKLQAEENIMDNLKHFIILRSSAIIGPKPPRESCKKSGTFLQMTMNELKREGKSPFFMEEKRSFVYVRDCVEVIKFFTDKYFYHFPSKYEAQSKKERVYCMGGKGSLSRDKFAEAVADTLGLSKDGIDATVRKECKFKWAHKYASPADISMDSSRLFALRGRDNLTVDEMIADMKARGELEVEATLLDD</sequence>
<reference evidence="2" key="1">
    <citation type="submission" date="2021-01" db="EMBL/GenBank/DDBJ databases">
        <authorList>
            <person name="Corre E."/>
            <person name="Pelletier E."/>
            <person name="Niang G."/>
            <person name="Scheremetjew M."/>
            <person name="Finn R."/>
            <person name="Kale V."/>
            <person name="Holt S."/>
            <person name="Cochrane G."/>
            <person name="Meng A."/>
            <person name="Brown T."/>
            <person name="Cohen L."/>
        </authorList>
    </citation>
    <scope>NUCLEOTIDE SEQUENCE</scope>
    <source>
        <strain evidence="2">CCMP622</strain>
    </source>
</reference>
<dbReference type="PANTHER" id="PTHR43242:SF1">
    <property type="entry name" value="NAD(P)-BINDING ROSSMANN-FOLD SUPERFAMILY PROTEIN"/>
    <property type="match status" value="1"/>
</dbReference>
<dbReference type="InterPro" id="IPR029903">
    <property type="entry name" value="RmlD-like-bd"/>
</dbReference>
<name>A0A7S2XBZ6_9EUKA</name>
<proteinExistence type="predicted"/>
<dbReference type="Gene3D" id="3.40.50.720">
    <property type="entry name" value="NAD(P)-binding Rossmann-like Domain"/>
    <property type="match status" value="1"/>
</dbReference>
<dbReference type="InterPro" id="IPR036291">
    <property type="entry name" value="NAD(P)-bd_dom_sf"/>
</dbReference>
<gene>
    <name evidence="2" type="ORF">LSP00402_LOCUS12016</name>
</gene>
<dbReference type="Pfam" id="PF04321">
    <property type="entry name" value="RmlD_sub_bind"/>
    <property type="match status" value="1"/>
</dbReference>
<accession>A0A7S2XBZ6</accession>
<evidence type="ECO:0000259" key="1">
    <source>
        <dbReference type="Pfam" id="PF04321"/>
    </source>
</evidence>
<organism evidence="2">
    <name type="scientific">Lotharella oceanica</name>
    <dbReference type="NCBI Taxonomy" id="641309"/>
    <lineage>
        <taxon>Eukaryota</taxon>
        <taxon>Sar</taxon>
        <taxon>Rhizaria</taxon>
        <taxon>Cercozoa</taxon>
        <taxon>Chlorarachniophyceae</taxon>
        <taxon>Lotharella</taxon>
    </lineage>
</organism>
<feature type="domain" description="RmlD-like substrate binding" evidence="1">
    <location>
        <begin position="15"/>
        <end position="303"/>
    </location>
</feature>
<dbReference type="EMBL" id="HBHP01019340">
    <property type="protein sequence ID" value="CAD9768039.1"/>
    <property type="molecule type" value="Transcribed_RNA"/>
</dbReference>
<evidence type="ECO:0000313" key="2">
    <source>
        <dbReference type="EMBL" id="CAD9768039.1"/>
    </source>
</evidence>
<dbReference type="SUPFAM" id="SSF51735">
    <property type="entry name" value="NAD(P)-binding Rossmann-fold domains"/>
    <property type="match status" value="1"/>
</dbReference>
<dbReference type="PANTHER" id="PTHR43242">
    <property type="entry name" value="NAD(P)-BINDING ROSSMANN-FOLD SUPERFAMILY PROTEIN"/>
    <property type="match status" value="1"/>
</dbReference>
<protein>
    <recommendedName>
        <fullName evidence="1">RmlD-like substrate binding domain-containing protein</fullName>
    </recommendedName>
</protein>